<dbReference type="InterPro" id="IPR050950">
    <property type="entry name" value="HTH-type_LysR_regulators"/>
</dbReference>
<evidence type="ECO:0000313" key="7">
    <source>
        <dbReference type="Proteomes" id="UP000182400"/>
    </source>
</evidence>
<dbReference type="Gene3D" id="3.40.190.290">
    <property type="match status" value="1"/>
</dbReference>
<dbReference type="PROSITE" id="PS50931">
    <property type="entry name" value="HTH_LYSR"/>
    <property type="match status" value="1"/>
</dbReference>
<dbReference type="Pfam" id="PF03466">
    <property type="entry name" value="LysR_substrate"/>
    <property type="match status" value="1"/>
</dbReference>
<evidence type="ECO:0000259" key="5">
    <source>
        <dbReference type="PROSITE" id="PS50931"/>
    </source>
</evidence>
<accession>A0A1I5NTX0</accession>
<name>A0A1I5NTX0_9GAMM</name>
<sequence length="303" mass="32976">MHFDLPDLRLIAAIATTGSLSKAAATFPVAVSAASTRLRLFEERCGLTLFVRGSDGMSLTPAGRLVLEACQGVLKEARQLSDTLQELKGERRMTLRLAASTVANSTFLPAALGPFLADYPEVDLQLAEHNSKDVLQAVREGGIDIGVYDGNLPTDDLLSLPFRNDRLVLLVPHGHALIGQRAASLRDALNYPFVCLPAERAMQRFIEYMAVRNALPLKVRVRAPSFDAIAQLVAQGVGVSMLPEVAATRFAQELPVAVVMLEDVWATRELRLCVRSWESLSSHARQLVSYLSPERSSGDNLSA</sequence>
<organism evidence="6 7">
    <name type="scientific">Ectopseudomonas composti</name>
    <dbReference type="NCBI Taxonomy" id="658457"/>
    <lineage>
        <taxon>Bacteria</taxon>
        <taxon>Pseudomonadati</taxon>
        <taxon>Pseudomonadota</taxon>
        <taxon>Gammaproteobacteria</taxon>
        <taxon>Pseudomonadales</taxon>
        <taxon>Pseudomonadaceae</taxon>
        <taxon>Ectopseudomonas</taxon>
    </lineage>
</organism>
<dbReference type="Proteomes" id="UP000182400">
    <property type="component" value="Unassembled WGS sequence"/>
</dbReference>
<dbReference type="InterPro" id="IPR005119">
    <property type="entry name" value="LysR_subst-bd"/>
</dbReference>
<keyword evidence="2" id="KW-0805">Transcription regulation</keyword>
<dbReference type="GO" id="GO:0003700">
    <property type="term" value="F:DNA-binding transcription factor activity"/>
    <property type="evidence" value="ECO:0007669"/>
    <property type="project" value="InterPro"/>
</dbReference>
<dbReference type="EMBL" id="FOWP01000007">
    <property type="protein sequence ID" value="SFP24766.1"/>
    <property type="molecule type" value="Genomic_DNA"/>
</dbReference>
<dbReference type="Gene3D" id="1.10.10.10">
    <property type="entry name" value="Winged helix-like DNA-binding domain superfamily/Winged helix DNA-binding domain"/>
    <property type="match status" value="1"/>
</dbReference>
<dbReference type="InterPro" id="IPR000847">
    <property type="entry name" value="LysR_HTH_N"/>
</dbReference>
<keyword evidence="4" id="KW-0804">Transcription</keyword>
<dbReference type="AlphaFoldDB" id="A0A1I5NTX0"/>
<evidence type="ECO:0000313" key="6">
    <source>
        <dbReference type="EMBL" id="SFP24766.1"/>
    </source>
</evidence>
<evidence type="ECO:0000256" key="4">
    <source>
        <dbReference type="ARBA" id="ARBA00023163"/>
    </source>
</evidence>
<evidence type="ECO:0000256" key="2">
    <source>
        <dbReference type="ARBA" id="ARBA00023015"/>
    </source>
</evidence>
<proteinExistence type="inferred from homology"/>
<dbReference type="GO" id="GO:0003677">
    <property type="term" value="F:DNA binding"/>
    <property type="evidence" value="ECO:0007669"/>
    <property type="project" value="UniProtKB-KW"/>
</dbReference>
<feature type="domain" description="HTH lysR-type" evidence="5">
    <location>
        <begin position="3"/>
        <end position="60"/>
    </location>
</feature>
<dbReference type="GO" id="GO:0005829">
    <property type="term" value="C:cytosol"/>
    <property type="evidence" value="ECO:0007669"/>
    <property type="project" value="TreeGrafter"/>
</dbReference>
<keyword evidence="3 6" id="KW-0238">DNA-binding</keyword>
<comment type="similarity">
    <text evidence="1">Belongs to the LysR transcriptional regulatory family.</text>
</comment>
<reference evidence="6 7" key="1">
    <citation type="submission" date="2016-10" db="EMBL/GenBank/DDBJ databases">
        <authorList>
            <person name="de Groot N.N."/>
        </authorList>
    </citation>
    <scope>NUCLEOTIDE SEQUENCE [LARGE SCALE GENOMIC DNA]</scope>
    <source>
        <strain evidence="6 7">CCUG 59231</strain>
    </source>
</reference>
<gene>
    <name evidence="6" type="ORF">SAMN05216601_107164</name>
</gene>
<dbReference type="OrthoDB" id="9785974at2"/>
<dbReference type="SUPFAM" id="SSF53850">
    <property type="entry name" value="Periplasmic binding protein-like II"/>
    <property type="match status" value="1"/>
</dbReference>
<evidence type="ECO:0000256" key="1">
    <source>
        <dbReference type="ARBA" id="ARBA00009437"/>
    </source>
</evidence>
<dbReference type="SUPFAM" id="SSF46785">
    <property type="entry name" value="Winged helix' DNA-binding domain"/>
    <property type="match status" value="1"/>
</dbReference>
<evidence type="ECO:0000256" key="3">
    <source>
        <dbReference type="ARBA" id="ARBA00023125"/>
    </source>
</evidence>
<dbReference type="PANTHER" id="PTHR30419:SF2">
    <property type="entry name" value="LYSR FAMILY TRANSCRIPTIONAL REGULATOR"/>
    <property type="match status" value="1"/>
</dbReference>
<dbReference type="Pfam" id="PF00126">
    <property type="entry name" value="HTH_1"/>
    <property type="match status" value="1"/>
</dbReference>
<dbReference type="InterPro" id="IPR036390">
    <property type="entry name" value="WH_DNA-bd_sf"/>
</dbReference>
<dbReference type="PANTHER" id="PTHR30419">
    <property type="entry name" value="HTH-TYPE TRANSCRIPTIONAL REGULATOR YBHD"/>
    <property type="match status" value="1"/>
</dbReference>
<protein>
    <submittedName>
        <fullName evidence="6">DNA-binding transcriptional regulator, LysR family</fullName>
    </submittedName>
</protein>
<dbReference type="CDD" id="cd08421">
    <property type="entry name" value="PBP2_LTTR_like_1"/>
    <property type="match status" value="1"/>
</dbReference>
<dbReference type="RefSeq" id="WP_074939573.1">
    <property type="nucleotide sequence ID" value="NZ_FOWP01000007.1"/>
</dbReference>
<dbReference type="STRING" id="658457.SAMN05216601_107164"/>
<dbReference type="InterPro" id="IPR036388">
    <property type="entry name" value="WH-like_DNA-bd_sf"/>
</dbReference>